<dbReference type="Gene3D" id="3.40.1190.20">
    <property type="match status" value="1"/>
</dbReference>
<dbReference type="OMA" id="YCATECI"/>
<evidence type="ECO:0000256" key="12">
    <source>
        <dbReference type="RuleBase" id="RU368116"/>
    </source>
</evidence>
<dbReference type="PRINTS" id="PR00989">
    <property type="entry name" value="ADENOKINASE"/>
</dbReference>
<accession>A0A2K1KTZ4</accession>
<comment type="similarity">
    <text evidence="3 12">Belongs to the carbohydrate kinase PfkB family.</text>
</comment>
<keyword evidence="7 12" id="KW-0547">Nucleotide-binding</keyword>
<evidence type="ECO:0000256" key="9">
    <source>
        <dbReference type="ARBA" id="ARBA00022840"/>
    </source>
</evidence>
<dbReference type="GO" id="GO:0006169">
    <property type="term" value="P:adenosine salvage"/>
    <property type="evidence" value="ECO:0007669"/>
    <property type="project" value="UniProtKB-ARBA"/>
</dbReference>
<dbReference type="GO" id="GO:0004001">
    <property type="term" value="F:adenosine kinase activity"/>
    <property type="evidence" value="ECO:0007669"/>
    <property type="project" value="UniProtKB-UniRule"/>
</dbReference>
<feature type="domain" description="Carbohydrate kinase PfkB" evidence="13">
    <location>
        <begin position="25"/>
        <end position="335"/>
    </location>
</feature>
<dbReference type="SUPFAM" id="SSF53613">
    <property type="entry name" value="Ribokinase-like"/>
    <property type="match status" value="1"/>
</dbReference>
<evidence type="ECO:0000256" key="10">
    <source>
        <dbReference type="ARBA" id="ARBA00022842"/>
    </source>
</evidence>
<name>A0A2K1KTZ4_PHYPA</name>
<evidence type="ECO:0000256" key="6">
    <source>
        <dbReference type="ARBA" id="ARBA00022726"/>
    </source>
</evidence>
<dbReference type="EMBL" id="ABEU02000003">
    <property type="protein sequence ID" value="PNR57253.1"/>
    <property type="molecule type" value="Genomic_DNA"/>
</dbReference>
<organism evidence="14">
    <name type="scientific">Physcomitrium patens</name>
    <name type="common">Spreading-leaved earth moss</name>
    <name type="synonym">Physcomitrella patens</name>
    <dbReference type="NCBI Taxonomy" id="3218"/>
    <lineage>
        <taxon>Eukaryota</taxon>
        <taxon>Viridiplantae</taxon>
        <taxon>Streptophyta</taxon>
        <taxon>Embryophyta</taxon>
        <taxon>Bryophyta</taxon>
        <taxon>Bryophytina</taxon>
        <taxon>Bryopsida</taxon>
        <taxon>Funariidae</taxon>
        <taxon>Funariales</taxon>
        <taxon>Funariaceae</taxon>
        <taxon>Physcomitrium</taxon>
    </lineage>
</organism>
<dbReference type="CDD" id="cd01168">
    <property type="entry name" value="adenosine_kinase"/>
    <property type="match status" value="1"/>
</dbReference>
<dbReference type="GO" id="GO:0044209">
    <property type="term" value="P:AMP salvage"/>
    <property type="evidence" value="ECO:0007669"/>
    <property type="project" value="UniProtKB-UniRule"/>
</dbReference>
<keyword evidence="9 12" id="KW-0067">ATP-binding</keyword>
<evidence type="ECO:0000256" key="7">
    <source>
        <dbReference type="ARBA" id="ARBA00022741"/>
    </source>
</evidence>
<keyword evidence="5 12" id="KW-0808">Transferase</keyword>
<dbReference type="FunFam" id="3.30.1110.10:FF:000001">
    <property type="entry name" value="Adenosine kinase a"/>
    <property type="match status" value="1"/>
</dbReference>
<evidence type="ECO:0000256" key="4">
    <source>
        <dbReference type="ARBA" id="ARBA00012119"/>
    </source>
</evidence>
<evidence type="ECO:0000256" key="1">
    <source>
        <dbReference type="ARBA" id="ARBA00001946"/>
    </source>
</evidence>
<dbReference type="PANTHER" id="PTHR45769:SF3">
    <property type="entry name" value="ADENOSINE KINASE"/>
    <property type="match status" value="1"/>
</dbReference>
<evidence type="ECO:0000259" key="13">
    <source>
        <dbReference type="Pfam" id="PF00294"/>
    </source>
</evidence>
<dbReference type="UniPathway" id="UPA00588">
    <property type="reaction ID" value="UER00659"/>
</dbReference>
<dbReference type="SMR" id="A0A2K1KTZ4"/>
<dbReference type="PANTHER" id="PTHR45769">
    <property type="entry name" value="ADENOSINE KINASE"/>
    <property type="match status" value="1"/>
</dbReference>
<evidence type="ECO:0000256" key="2">
    <source>
        <dbReference type="ARBA" id="ARBA00004801"/>
    </source>
</evidence>
<evidence type="ECO:0000256" key="11">
    <source>
        <dbReference type="PIRSR" id="PIRSR601805-1"/>
    </source>
</evidence>
<evidence type="ECO:0000256" key="5">
    <source>
        <dbReference type="ARBA" id="ARBA00022679"/>
    </source>
</evidence>
<dbReference type="OrthoDB" id="432447at2759"/>
<evidence type="ECO:0000256" key="8">
    <source>
        <dbReference type="ARBA" id="ARBA00022777"/>
    </source>
</evidence>
<protein>
    <recommendedName>
        <fullName evidence="4 12">Adenosine kinase</fullName>
        <shortName evidence="12">AK</shortName>
        <ecNumber evidence="4 12">2.7.1.20</ecNumber>
    </recommendedName>
    <alternativeName>
        <fullName evidence="12">Adenosine 5'-phosphotransferase</fullName>
    </alternativeName>
</protein>
<dbReference type="InterPro" id="IPR002173">
    <property type="entry name" value="Carboh/pur_kinase_PfkB_CS"/>
</dbReference>
<gene>
    <name evidence="14" type="ORF">PHYPA_004246</name>
</gene>
<comment type="function">
    <text evidence="12">ATP dependent phosphorylation of adenosine and other related nucleoside analogs to monophosphate derivatives.</text>
</comment>
<dbReference type="FunFam" id="3.40.1190.20:FF:000006">
    <property type="entry name" value="Adenosine kinase 2"/>
    <property type="match status" value="1"/>
</dbReference>
<comment type="pathway">
    <text evidence="2 12">Purine metabolism; AMP biosynthesis via salvage pathway; AMP from adenosine: step 1/1.</text>
</comment>
<comment type="catalytic activity">
    <reaction evidence="12">
        <text>adenosine + ATP = AMP + ADP + H(+)</text>
        <dbReference type="Rhea" id="RHEA:20824"/>
        <dbReference type="ChEBI" id="CHEBI:15378"/>
        <dbReference type="ChEBI" id="CHEBI:16335"/>
        <dbReference type="ChEBI" id="CHEBI:30616"/>
        <dbReference type="ChEBI" id="CHEBI:456215"/>
        <dbReference type="ChEBI" id="CHEBI:456216"/>
        <dbReference type="EC" id="2.7.1.20"/>
    </reaction>
</comment>
<dbReference type="InterPro" id="IPR011611">
    <property type="entry name" value="PfkB_dom"/>
</dbReference>
<proteinExistence type="inferred from homology"/>
<dbReference type="InterPro" id="IPR001805">
    <property type="entry name" value="Adenokinase"/>
</dbReference>
<comment type="caution">
    <text evidence="14">The sequence shown here is derived from an EMBL/GenBank/DDBJ whole genome shotgun (WGS) entry which is preliminary data.</text>
</comment>
<feature type="active site" description="Proton acceptor" evidence="11">
    <location>
        <position position="296"/>
    </location>
</feature>
<comment type="cofactor">
    <cofactor evidence="1 12">
        <name>Mg(2+)</name>
        <dbReference type="ChEBI" id="CHEBI:18420"/>
    </cofactor>
</comment>
<evidence type="ECO:0000256" key="3">
    <source>
        <dbReference type="ARBA" id="ARBA00010688"/>
    </source>
</evidence>
<keyword evidence="6 12" id="KW-0660">Purine salvage</keyword>
<dbReference type="Pfam" id="PF00294">
    <property type="entry name" value="PfkB"/>
    <property type="match status" value="1"/>
</dbReference>
<dbReference type="AlphaFoldDB" id="A0A2K1KTZ4"/>
<dbReference type="InterPro" id="IPR029056">
    <property type="entry name" value="Ribokinase-like"/>
</dbReference>
<dbReference type="GO" id="GO:0005524">
    <property type="term" value="F:ATP binding"/>
    <property type="evidence" value="ECO:0007669"/>
    <property type="project" value="UniProtKB-UniRule"/>
</dbReference>
<dbReference type="PROSITE" id="PS00584">
    <property type="entry name" value="PFKB_KINASES_2"/>
    <property type="match status" value="1"/>
</dbReference>
<dbReference type="EC" id="2.7.1.20" evidence="4 12"/>
<reference evidence="14" key="1">
    <citation type="journal article" date="2008" name="Science">
        <title>The Physcomitrella genome reveals evolutionary insights into the conquest of land by plants.</title>
        <authorList>
            <person name="Rensing S."/>
            <person name="Lang D."/>
            <person name="Zimmer A."/>
            <person name="Terry A."/>
            <person name="Salamov A."/>
            <person name="Shapiro H."/>
            <person name="Nishiyama T."/>
            <person name="Perroud P.-F."/>
            <person name="Lindquist E."/>
            <person name="Kamisugi Y."/>
            <person name="Tanahashi T."/>
            <person name="Sakakibara K."/>
            <person name="Fujita T."/>
            <person name="Oishi K."/>
            <person name="Shin-I T."/>
            <person name="Kuroki Y."/>
            <person name="Toyoda A."/>
            <person name="Suzuki Y."/>
            <person name="Hashimoto A."/>
            <person name="Yamaguchi K."/>
            <person name="Sugano A."/>
            <person name="Kohara Y."/>
            <person name="Fujiyama A."/>
            <person name="Anterola A."/>
            <person name="Aoki S."/>
            <person name="Ashton N."/>
            <person name="Barbazuk W.B."/>
            <person name="Barker E."/>
            <person name="Bennetzen J."/>
            <person name="Bezanilla M."/>
            <person name="Blankenship R."/>
            <person name="Cho S.H."/>
            <person name="Dutcher S."/>
            <person name="Estelle M."/>
            <person name="Fawcett J.A."/>
            <person name="Gundlach H."/>
            <person name="Hanada K."/>
            <person name="Heyl A."/>
            <person name="Hicks K.A."/>
            <person name="Hugh J."/>
            <person name="Lohr M."/>
            <person name="Mayer K."/>
            <person name="Melkozernov A."/>
            <person name="Murata T."/>
            <person name="Nelson D."/>
            <person name="Pils B."/>
            <person name="Prigge M."/>
            <person name="Reiss B."/>
            <person name="Renner T."/>
            <person name="Rombauts S."/>
            <person name="Rushton P."/>
            <person name="Sanderfoot A."/>
            <person name="Schween G."/>
            <person name="Shiu S.-H."/>
            <person name="Stueber K."/>
            <person name="Theodoulou F.L."/>
            <person name="Tu H."/>
            <person name="Van de Peer Y."/>
            <person name="Verrier P.J."/>
            <person name="Waters E."/>
            <person name="Wood A."/>
            <person name="Yang L."/>
            <person name="Cove D."/>
            <person name="Cuming A."/>
            <person name="Hasebe M."/>
            <person name="Lucas S."/>
            <person name="Mishler D.B."/>
            <person name="Reski R."/>
            <person name="Grigoriev I."/>
            <person name="Quatrano R.S."/>
            <person name="Boore J.L."/>
        </authorList>
    </citation>
    <scope>NUCLEOTIDE SEQUENCE [LARGE SCALE GENOMIC DNA]</scope>
</reference>
<keyword evidence="10 12" id="KW-0460">Magnesium</keyword>
<keyword evidence="8 12" id="KW-0418">Kinase</keyword>
<sequence>MASEGVLLGMGNPLLDISCVVDDAFLEKYGLTLNNAILAEDKHLPMYKELAANPDVEYIAGGATQNTIRIAQWMLGESNATSYFGCVGKDEYGDRMFKLASEGGVNIRYDVDEDLPTGTCGVLVVKGERSLVANLSAANKYKIDHLKKPENWAFVEKAKYIYSAGFFLTVSPESMMTVAKHAAETGKYYMINLAAPFICQFFKDPLMELFPYVDFIFGNESEARAFAQVQGWETEDTKVIAVKLAALPKAGGTHKRVAVITQGTDPTIVAEDGKVTEFPVTPIPKEKLVDTNAAGDSFVGGFLSQLVLGKDIAQCVRAGNYAASVIIQRSGCTFPSKPSFESQ</sequence>
<dbReference type="STRING" id="3218.A0A2K1KTZ4"/>
<evidence type="ECO:0000313" key="14">
    <source>
        <dbReference type="EMBL" id="PNR57253.1"/>
    </source>
</evidence>
<dbReference type="Gene3D" id="3.30.1110.10">
    <property type="match status" value="1"/>
</dbReference>
<reference evidence="14" key="2">
    <citation type="journal article" date="2018" name="Plant J.">
        <title>The Physcomitrella patens chromosome-scale assembly reveals moss genome structure and evolution.</title>
        <authorList>
            <person name="Lang D."/>
            <person name="Ullrich K.K."/>
            <person name="Murat F."/>
            <person name="Fuchs J."/>
            <person name="Jenkins J."/>
            <person name="Haas F.B."/>
            <person name="Piednoel M."/>
            <person name="Gundlach H."/>
            <person name="Van Bel M."/>
            <person name="Meyberg R."/>
            <person name="Vives C."/>
            <person name="Morata J."/>
            <person name="Symeonidi A."/>
            <person name="Hiss M."/>
            <person name="Muchero W."/>
            <person name="Kamisugi Y."/>
            <person name="Saleh O."/>
            <person name="Blanc G."/>
            <person name="Decker E.L."/>
            <person name="van Gessel N."/>
            <person name="Grimwood J."/>
            <person name="Hayes R.D."/>
            <person name="Graham S.W."/>
            <person name="Gunter L.E."/>
            <person name="McDaniel S.F."/>
            <person name="Hoernstein S.N.W."/>
            <person name="Larsson A."/>
            <person name="Li F.W."/>
            <person name="Perroud P.F."/>
            <person name="Phillips J."/>
            <person name="Ranjan P."/>
            <person name="Rokshar D.S."/>
            <person name="Rothfels C.J."/>
            <person name="Schneider L."/>
            <person name="Shu S."/>
            <person name="Stevenson D.W."/>
            <person name="Thummler F."/>
            <person name="Tillich M."/>
            <person name="Villarreal Aguilar J.C."/>
            <person name="Widiez T."/>
            <person name="Wong G.K."/>
            <person name="Wymore A."/>
            <person name="Zhang Y."/>
            <person name="Zimmer A.D."/>
            <person name="Quatrano R.S."/>
            <person name="Mayer K.F.X."/>
            <person name="Goodstein D."/>
            <person name="Casacuberta J.M."/>
            <person name="Vandepoele K."/>
            <person name="Reski R."/>
            <person name="Cuming A.C."/>
            <person name="Tuskan G.A."/>
            <person name="Maumus F."/>
            <person name="Salse J."/>
            <person name="Schmutz J."/>
            <person name="Rensing S.A."/>
        </authorList>
    </citation>
    <scope>NUCLEOTIDE SEQUENCE [LARGE SCALE GENOMIC DNA]</scope>
</reference>